<keyword evidence="1" id="KW-0677">Repeat</keyword>
<feature type="compositionally biased region" description="Low complexity" evidence="2">
    <location>
        <begin position="273"/>
        <end position="282"/>
    </location>
</feature>
<evidence type="ECO:0000313" key="6">
    <source>
        <dbReference type="EMBL" id="HIY73384.1"/>
    </source>
</evidence>
<organism evidence="6 7">
    <name type="scientific">Candidatus Intestinimonas merdavium</name>
    <dbReference type="NCBI Taxonomy" id="2838622"/>
    <lineage>
        <taxon>Bacteria</taxon>
        <taxon>Bacillati</taxon>
        <taxon>Bacillota</taxon>
        <taxon>Clostridia</taxon>
        <taxon>Eubacteriales</taxon>
        <taxon>Intestinimonas</taxon>
    </lineage>
</organism>
<sequence>MKKVFALLLSMALLCGTALPALAVTSDVRLIQVTQAVKDTLDLDTAVYTDFYGVCQEDTLAPVWDLTWTGDSGSLTIESLEDGTILYYMLSEYRQVPEPIANSPLPSFPEENDGAASAAAQTFVDKVLRGESESAKVSLIRSPGLDGGDYRFTADILLNGLPSPLSLSLTVRAKDHIVTQFSRDVPDNACLGGIPSPIPIATQAQASALFRNTQALRLEYVRTDDDPTYAILRYLPEYGHDFYVDASTGKLVDLTELEGAMYKGTGAGNSDTAAEAPAAAEENGSSLTEAEQAGIQKLEGVQSKEALDAGLRSVKEYGLTAYTLVSAAYSIWEGKDGEEDSVTCTLRYSRSAEDGAWSRTFIVDAKSGVVSRLYSQGPWNEEWEAALTAEEAQSKAESFLAAYYPGHSGHLDLYDSSTDRVAEGSPFYSFTFARQENGYFFPDHFYTVGIDAIDGTVSGLSFLYEEDMTFDDPDSIVAADAALNIWMSTYDVTLGYLYVPEPLVSGDDAQDKLLQLGFQSFYHLKLGYTLEREARCLGVDAKTGEPVFPPEPGPEGLTYTDLGNHWAREAVETLAKYDVGYASDTFGPDQPLTQWDLLCLLYSLDYSPLDPASEDQDLREEVYAAAYRAGILTKAERSDSALLNRGTVIQMLLDRAGYGKVAQLKGIFICSYADRDAIPEGELGYAALAQGLGLAGDTYAGQRTATRAEAAVLLYRLMQGQ</sequence>
<name>A0A9D1Z3G2_9FIRM</name>
<evidence type="ECO:0000259" key="4">
    <source>
        <dbReference type="Pfam" id="PF00395"/>
    </source>
</evidence>
<dbReference type="Pfam" id="PF00395">
    <property type="entry name" value="SLH"/>
    <property type="match status" value="1"/>
</dbReference>
<keyword evidence="3" id="KW-0732">Signal</keyword>
<feature type="signal peptide" evidence="3">
    <location>
        <begin position="1"/>
        <end position="23"/>
    </location>
</feature>
<dbReference type="EMBL" id="DXCX01000055">
    <property type="protein sequence ID" value="HIY73384.1"/>
    <property type="molecule type" value="Genomic_DNA"/>
</dbReference>
<evidence type="ECO:0000256" key="3">
    <source>
        <dbReference type="SAM" id="SignalP"/>
    </source>
</evidence>
<evidence type="ECO:0000256" key="2">
    <source>
        <dbReference type="SAM" id="MobiDB-lite"/>
    </source>
</evidence>
<evidence type="ECO:0000256" key="1">
    <source>
        <dbReference type="ARBA" id="ARBA00022737"/>
    </source>
</evidence>
<dbReference type="InterPro" id="IPR032599">
    <property type="entry name" value="YcdB/YcdC_rep_domain"/>
</dbReference>
<dbReference type="Pfam" id="PF16244">
    <property type="entry name" value="DUF4901"/>
    <property type="match status" value="1"/>
</dbReference>
<evidence type="ECO:0000313" key="7">
    <source>
        <dbReference type="Proteomes" id="UP000886824"/>
    </source>
</evidence>
<proteinExistence type="predicted"/>
<protein>
    <submittedName>
        <fullName evidence="6">S-layer homology domain-containing protein</fullName>
    </submittedName>
</protein>
<comment type="caution">
    <text evidence="6">The sequence shown here is derived from an EMBL/GenBank/DDBJ whole genome shotgun (WGS) entry which is preliminary data.</text>
</comment>
<feature type="domain" description="SLH" evidence="4">
    <location>
        <begin position="558"/>
        <end position="593"/>
    </location>
</feature>
<reference evidence="6" key="1">
    <citation type="journal article" date="2021" name="PeerJ">
        <title>Extensive microbial diversity within the chicken gut microbiome revealed by metagenomics and culture.</title>
        <authorList>
            <person name="Gilroy R."/>
            <person name="Ravi A."/>
            <person name="Getino M."/>
            <person name="Pursley I."/>
            <person name="Horton D.L."/>
            <person name="Alikhan N.F."/>
            <person name="Baker D."/>
            <person name="Gharbi K."/>
            <person name="Hall N."/>
            <person name="Watson M."/>
            <person name="Adriaenssens E.M."/>
            <person name="Foster-Nyarko E."/>
            <person name="Jarju S."/>
            <person name="Secka A."/>
            <person name="Antonio M."/>
            <person name="Oren A."/>
            <person name="Chaudhuri R.R."/>
            <person name="La Ragione R."/>
            <person name="Hildebrand F."/>
            <person name="Pallen M.J."/>
        </authorList>
    </citation>
    <scope>NUCLEOTIDE SEQUENCE</scope>
    <source>
        <strain evidence="6">CHK33-7979</strain>
    </source>
</reference>
<feature type="chain" id="PRO_5038910746" evidence="3">
    <location>
        <begin position="24"/>
        <end position="721"/>
    </location>
</feature>
<dbReference type="Proteomes" id="UP000886824">
    <property type="component" value="Unassembled WGS sequence"/>
</dbReference>
<dbReference type="InterPro" id="IPR001119">
    <property type="entry name" value="SLH_dom"/>
</dbReference>
<dbReference type="AlphaFoldDB" id="A0A9D1Z3G2"/>
<feature type="domain" description="YcdB/YcdC repeated" evidence="5">
    <location>
        <begin position="361"/>
        <end position="457"/>
    </location>
</feature>
<evidence type="ECO:0000259" key="5">
    <source>
        <dbReference type="Pfam" id="PF16244"/>
    </source>
</evidence>
<gene>
    <name evidence="6" type="ORF">H9826_05350</name>
</gene>
<accession>A0A9D1Z3G2</accession>
<feature type="region of interest" description="Disordered" evidence="2">
    <location>
        <begin position="265"/>
        <end position="286"/>
    </location>
</feature>
<reference evidence="6" key="2">
    <citation type="submission" date="2021-04" db="EMBL/GenBank/DDBJ databases">
        <authorList>
            <person name="Gilroy R."/>
        </authorList>
    </citation>
    <scope>NUCLEOTIDE SEQUENCE</scope>
    <source>
        <strain evidence="6">CHK33-7979</strain>
    </source>
</reference>